<organism evidence="2 3">
    <name type="scientific">Nonomuraea helvata</name>
    <dbReference type="NCBI Taxonomy" id="37484"/>
    <lineage>
        <taxon>Bacteria</taxon>
        <taxon>Bacillati</taxon>
        <taxon>Actinomycetota</taxon>
        <taxon>Actinomycetes</taxon>
        <taxon>Streptosporangiales</taxon>
        <taxon>Streptosporangiaceae</taxon>
        <taxon>Nonomuraea</taxon>
    </lineage>
</organism>
<dbReference type="InterPro" id="IPR029058">
    <property type="entry name" value="AB_hydrolase_fold"/>
</dbReference>
<dbReference type="Proteomes" id="UP001589532">
    <property type="component" value="Unassembled WGS sequence"/>
</dbReference>
<dbReference type="Gene3D" id="3.40.50.1820">
    <property type="entry name" value="alpha/beta hydrolase"/>
    <property type="match status" value="1"/>
</dbReference>
<proteinExistence type="predicted"/>
<dbReference type="SUPFAM" id="SSF53474">
    <property type="entry name" value="alpha/beta-Hydrolases"/>
    <property type="match status" value="1"/>
</dbReference>
<reference evidence="2 3" key="1">
    <citation type="submission" date="2024-09" db="EMBL/GenBank/DDBJ databases">
        <authorList>
            <person name="Sun Q."/>
            <person name="Mori K."/>
        </authorList>
    </citation>
    <scope>NUCLEOTIDE SEQUENCE [LARGE SCALE GENOMIC DNA]</scope>
    <source>
        <strain evidence="2 3">JCM 3143</strain>
    </source>
</reference>
<feature type="domain" description="AB hydrolase-1" evidence="1">
    <location>
        <begin position="27"/>
        <end position="164"/>
    </location>
</feature>
<gene>
    <name evidence="2" type="ORF">ACFFSA_40940</name>
</gene>
<dbReference type="PANTHER" id="PTHR43433:SF5">
    <property type="entry name" value="AB HYDROLASE-1 DOMAIN-CONTAINING PROTEIN"/>
    <property type="match status" value="1"/>
</dbReference>
<dbReference type="RefSeq" id="WP_344987338.1">
    <property type="nucleotide sequence ID" value="NZ_BAAAXV010000001.1"/>
</dbReference>
<dbReference type="PANTHER" id="PTHR43433">
    <property type="entry name" value="HYDROLASE, ALPHA/BETA FOLD FAMILY PROTEIN"/>
    <property type="match status" value="1"/>
</dbReference>
<dbReference type="InterPro" id="IPR050471">
    <property type="entry name" value="AB_hydrolase"/>
</dbReference>
<evidence type="ECO:0000313" key="2">
    <source>
        <dbReference type="EMBL" id="MFB9629478.1"/>
    </source>
</evidence>
<keyword evidence="2" id="KW-0378">Hydrolase</keyword>
<sequence length="280" mass="29988">MNDERMIMTMLSVSGARLYYEVSGGGPVLLMLPGGGGDAAVFDVVAGPLAEHFTLVTLDPRGYSRSRLDSPVPVDQRVDVQSDDARRLLDVVSPDRPAYLFGGSSGAIVGLDLLARHPSRVRRLVAHEPPCFALLPDAAAQLAFVEEVYELFRTQGLAAASARFVAGIGGTMKAMPDPASLPPRAAEMITRLMDNAPIMMEHELRQFTSYVPDLAALGQVSDRLVLAAGRETRGHLPYRPAAVLAERLGTELVEFPGAHSGFTDAPDDFAKQLIEVLGAP</sequence>
<evidence type="ECO:0000259" key="1">
    <source>
        <dbReference type="Pfam" id="PF00561"/>
    </source>
</evidence>
<accession>A0ABV5SFA5</accession>
<dbReference type="GO" id="GO:0016787">
    <property type="term" value="F:hydrolase activity"/>
    <property type="evidence" value="ECO:0007669"/>
    <property type="project" value="UniProtKB-KW"/>
</dbReference>
<comment type="caution">
    <text evidence="2">The sequence shown here is derived from an EMBL/GenBank/DDBJ whole genome shotgun (WGS) entry which is preliminary data.</text>
</comment>
<dbReference type="EMBL" id="JBHMBW010000060">
    <property type="protein sequence ID" value="MFB9629478.1"/>
    <property type="molecule type" value="Genomic_DNA"/>
</dbReference>
<keyword evidence="3" id="KW-1185">Reference proteome</keyword>
<dbReference type="InterPro" id="IPR000073">
    <property type="entry name" value="AB_hydrolase_1"/>
</dbReference>
<protein>
    <submittedName>
        <fullName evidence="2">Alpha/beta fold hydrolase</fullName>
    </submittedName>
</protein>
<evidence type="ECO:0000313" key="3">
    <source>
        <dbReference type="Proteomes" id="UP001589532"/>
    </source>
</evidence>
<dbReference type="Pfam" id="PF00561">
    <property type="entry name" value="Abhydrolase_1"/>
    <property type="match status" value="1"/>
</dbReference>
<name>A0ABV5SFA5_9ACTN</name>